<dbReference type="InterPro" id="IPR027417">
    <property type="entry name" value="P-loop_NTPase"/>
</dbReference>
<dbReference type="GO" id="GO:0005525">
    <property type="term" value="F:GTP binding"/>
    <property type="evidence" value="ECO:0007669"/>
    <property type="project" value="InterPro"/>
</dbReference>
<dbReference type="NCBIfam" id="TIGR00231">
    <property type="entry name" value="small_GTP"/>
    <property type="match status" value="1"/>
</dbReference>
<dbReference type="Proteomes" id="UP000479710">
    <property type="component" value="Unassembled WGS sequence"/>
</dbReference>
<dbReference type="PANTHER" id="PTHR43834:SF2">
    <property type="entry name" value="GTPASE DER"/>
    <property type="match status" value="1"/>
</dbReference>
<organism evidence="2 3">
    <name type="scientific">Oryza meyeriana var. granulata</name>
    <dbReference type="NCBI Taxonomy" id="110450"/>
    <lineage>
        <taxon>Eukaryota</taxon>
        <taxon>Viridiplantae</taxon>
        <taxon>Streptophyta</taxon>
        <taxon>Embryophyta</taxon>
        <taxon>Tracheophyta</taxon>
        <taxon>Spermatophyta</taxon>
        <taxon>Magnoliopsida</taxon>
        <taxon>Liliopsida</taxon>
        <taxon>Poales</taxon>
        <taxon>Poaceae</taxon>
        <taxon>BOP clade</taxon>
        <taxon>Oryzoideae</taxon>
        <taxon>Oryzeae</taxon>
        <taxon>Oryzinae</taxon>
        <taxon>Oryza</taxon>
        <taxon>Oryza meyeriana</taxon>
    </lineage>
</organism>
<evidence type="ECO:0000313" key="2">
    <source>
        <dbReference type="EMBL" id="KAF0924739.1"/>
    </source>
</evidence>
<name>A0A6G1EJ11_9ORYZ</name>
<dbReference type="AlphaFoldDB" id="A0A6G1EJ11"/>
<dbReference type="PANTHER" id="PTHR43834">
    <property type="entry name" value="GTPASE DER"/>
    <property type="match status" value="1"/>
</dbReference>
<dbReference type="InterPro" id="IPR006073">
    <property type="entry name" value="GTP-bd"/>
</dbReference>
<dbReference type="PRINTS" id="PR00326">
    <property type="entry name" value="GTP1OBG"/>
</dbReference>
<feature type="domain" description="G" evidence="1">
    <location>
        <begin position="232"/>
        <end position="335"/>
    </location>
</feature>
<comment type="caution">
    <text evidence="2">The sequence shown here is derived from an EMBL/GenBank/DDBJ whole genome shotgun (WGS) entry which is preliminary data.</text>
</comment>
<accession>A0A6G1EJ11</accession>
<proteinExistence type="predicted"/>
<dbReference type="Gene3D" id="3.40.50.300">
    <property type="entry name" value="P-loop containing nucleotide triphosphate hydrolases"/>
    <property type="match status" value="2"/>
</dbReference>
<evidence type="ECO:0000259" key="1">
    <source>
        <dbReference type="Pfam" id="PF01926"/>
    </source>
</evidence>
<dbReference type="InterPro" id="IPR005225">
    <property type="entry name" value="Small_GTP-bd"/>
</dbReference>
<reference evidence="2 3" key="1">
    <citation type="submission" date="2019-11" db="EMBL/GenBank/DDBJ databases">
        <title>Whole genome sequence of Oryza granulata.</title>
        <authorList>
            <person name="Li W."/>
        </authorList>
    </citation>
    <scope>NUCLEOTIDE SEQUENCE [LARGE SCALE GENOMIC DNA]</scope>
    <source>
        <strain evidence="3">cv. Menghai</strain>
        <tissue evidence="2">Leaf</tissue>
    </source>
</reference>
<dbReference type="EMBL" id="SPHZ02000003">
    <property type="protein sequence ID" value="KAF0924739.1"/>
    <property type="molecule type" value="Genomic_DNA"/>
</dbReference>
<dbReference type="GO" id="GO:0009507">
    <property type="term" value="C:chloroplast"/>
    <property type="evidence" value="ECO:0007669"/>
    <property type="project" value="TreeGrafter"/>
</dbReference>
<dbReference type="Pfam" id="PF01926">
    <property type="entry name" value="MMR_HSR1"/>
    <property type="match status" value="1"/>
</dbReference>
<dbReference type="OrthoDB" id="8954335at2759"/>
<gene>
    <name evidence="2" type="ORF">E2562_014541</name>
</gene>
<evidence type="ECO:0000313" key="3">
    <source>
        <dbReference type="Proteomes" id="UP000479710"/>
    </source>
</evidence>
<protein>
    <recommendedName>
        <fullName evidence="1">G domain-containing protein</fullName>
    </recommendedName>
</protein>
<dbReference type="SUPFAM" id="SSF52540">
    <property type="entry name" value="P-loop containing nucleoside triphosphate hydrolases"/>
    <property type="match status" value="1"/>
</dbReference>
<keyword evidence="3" id="KW-1185">Reference proteome</keyword>
<sequence>MATTSTSTSSLLPLLPSRTPVPRRLLPFAPCTTAAPPRPFLVSSSPPATRTGLCRGVRRGGPRCAAAGNRCYGGLNVGVSQGNRAIVVDEPGVMEELAITTTVGMDGIPLASREAAIARMPSMIEKQAVAAVDEAAIVLFIVDGQAADIEIADWLRRNYSDKRIILAVNKCESPRKGQMQALDFWSLGFSPLPISAITGTGTGELLDLVCSELRNFEGLDGVEEDENYVPAIAIVGRPNVGKSSILNALVGEDRSIVSPVSGTTRDAIDTEFTTQDGQKYKLIDTAGIRRRAAVASAGSTTETLSVKRAFRAIRRSDVVALVIEAMACITEQHSNHHRGQEVAKEVVFITQHRLPFVRQQFRNPQQNGFSHLSDPYCFFLENEKEEEYKIIRSYYFILEWNSVLEFGTDVQYSYASR</sequence>